<evidence type="ECO:0000313" key="4">
    <source>
        <dbReference type="Proteomes" id="UP000530268"/>
    </source>
</evidence>
<keyword evidence="4" id="KW-1185">Reference proteome</keyword>
<name>A0A7W6H193_9RHOB</name>
<evidence type="ECO:0000313" key="3">
    <source>
        <dbReference type="EMBL" id="MBB3993514.1"/>
    </source>
</evidence>
<dbReference type="Proteomes" id="UP000530268">
    <property type="component" value="Unassembled WGS sequence"/>
</dbReference>
<dbReference type="EMBL" id="JACIEI010000002">
    <property type="protein sequence ID" value="MBB3993514.1"/>
    <property type="molecule type" value="Genomic_DNA"/>
</dbReference>
<protein>
    <submittedName>
        <fullName evidence="3">Sulfite reductase alpha subunit-like flavoprotein</fullName>
    </submittedName>
</protein>
<accession>A0A7W6H193</accession>
<evidence type="ECO:0000256" key="2">
    <source>
        <dbReference type="SAM" id="SignalP"/>
    </source>
</evidence>
<proteinExistence type="predicted"/>
<dbReference type="RefSeq" id="WP_246423295.1">
    <property type="nucleotide sequence ID" value="NZ_JACIEI010000002.1"/>
</dbReference>
<feature type="chain" id="PRO_5031345704" evidence="2">
    <location>
        <begin position="30"/>
        <end position="131"/>
    </location>
</feature>
<feature type="region of interest" description="Disordered" evidence="1">
    <location>
        <begin position="110"/>
        <end position="131"/>
    </location>
</feature>
<reference evidence="3 4" key="1">
    <citation type="submission" date="2020-08" db="EMBL/GenBank/DDBJ databases">
        <title>Genomic Encyclopedia of Type Strains, Phase IV (KMG-IV): sequencing the most valuable type-strain genomes for metagenomic binning, comparative biology and taxonomic classification.</title>
        <authorList>
            <person name="Goeker M."/>
        </authorList>
    </citation>
    <scope>NUCLEOTIDE SEQUENCE [LARGE SCALE GENOMIC DNA]</scope>
    <source>
        <strain evidence="3 4">DSM 102234</strain>
    </source>
</reference>
<comment type="caution">
    <text evidence="3">The sequence shown here is derived from an EMBL/GenBank/DDBJ whole genome shotgun (WGS) entry which is preliminary data.</text>
</comment>
<keyword evidence="2" id="KW-0732">Signal</keyword>
<sequence>MKNTLYIEGMKHFIAASIATALLAVPAYAQEEPPSLMERGAQLFFEGLMQEMAPALDEVATLMEEAGPALEDFVTKMGPKLREVLEEVDDWSVYAAPEVLENGDILIRRKPSAPEVQPDKPILPDEPQIDL</sequence>
<dbReference type="AlphaFoldDB" id="A0A7W6H193"/>
<evidence type="ECO:0000256" key="1">
    <source>
        <dbReference type="SAM" id="MobiDB-lite"/>
    </source>
</evidence>
<organism evidence="3 4">
    <name type="scientific">Sulfitobacter undariae</name>
    <dbReference type="NCBI Taxonomy" id="1563671"/>
    <lineage>
        <taxon>Bacteria</taxon>
        <taxon>Pseudomonadati</taxon>
        <taxon>Pseudomonadota</taxon>
        <taxon>Alphaproteobacteria</taxon>
        <taxon>Rhodobacterales</taxon>
        <taxon>Roseobacteraceae</taxon>
        <taxon>Sulfitobacter</taxon>
    </lineage>
</organism>
<feature type="signal peptide" evidence="2">
    <location>
        <begin position="1"/>
        <end position="29"/>
    </location>
</feature>
<gene>
    <name evidence="3" type="ORF">GGR95_001142</name>
</gene>